<evidence type="ECO:0000313" key="3">
    <source>
        <dbReference type="EMBL" id="QBZ82643.1"/>
    </source>
</evidence>
<name>A0A4P7NY07_9GAMM</name>
<dbReference type="Pfam" id="PF13401">
    <property type="entry name" value="AAA_22"/>
    <property type="match status" value="1"/>
</dbReference>
<dbReference type="InterPro" id="IPR052026">
    <property type="entry name" value="ExeA_AAA_ATPase_DNA-bind"/>
</dbReference>
<dbReference type="InterPro" id="IPR003593">
    <property type="entry name" value="AAA+_ATPase"/>
</dbReference>
<dbReference type="OrthoDB" id="9780149at2"/>
<dbReference type="Proteomes" id="UP000296201">
    <property type="component" value="Chromosome"/>
</dbReference>
<keyword evidence="1" id="KW-0472">Membrane</keyword>
<keyword evidence="1" id="KW-1133">Transmembrane helix</keyword>
<protein>
    <submittedName>
        <fullName evidence="3">ATPase</fullName>
    </submittedName>
</protein>
<reference evidence="3 4" key="1">
    <citation type="submission" date="2018-08" db="EMBL/GenBank/DDBJ databases">
        <title>Horizontal acquisition of hydrogen conversion ability and other habitat adaptations in Hydrogenovibrio crunogenus strains.</title>
        <authorList>
            <person name="Gonnella G."/>
            <person name="Adam N."/>
            <person name="Perner M."/>
        </authorList>
    </citation>
    <scope>NUCLEOTIDE SEQUENCE [LARGE SCALE GENOMIC DNA]</scope>
    <source>
        <strain evidence="3 4">SP-41</strain>
    </source>
</reference>
<dbReference type="InterPro" id="IPR027417">
    <property type="entry name" value="P-loop_NTPase"/>
</dbReference>
<dbReference type="RefSeq" id="WP_135795336.1">
    <property type="nucleotide sequence ID" value="NZ_CP032096.1"/>
</dbReference>
<gene>
    <name evidence="3" type="ORF">GHNINEIG_00675</name>
</gene>
<dbReference type="Gene3D" id="3.40.50.300">
    <property type="entry name" value="P-loop containing nucleotide triphosphate hydrolases"/>
    <property type="match status" value="1"/>
</dbReference>
<accession>A0A4P7NY07</accession>
<dbReference type="SMART" id="SM00382">
    <property type="entry name" value="AAA"/>
    <property type="match status" value="1"/>
</dbReference>
<sequence>MYCSFFGLQKLPFKISPDLSFFYKHASRDDIVQALQYSVERGDGIIKVVGEVGVGKTTLLRLLAEKLPSHYQKVYISSPNLSSLDLLKFICSELNLKTEQISTKLDLINLLNSFLIDEYRQGRRVVMLIDEAQSMTLDTLEEIRLLGNLETEADKLLQMVLFGQPELDVTLQDSRIKPLKDRIACQISIPPLNAEEVMRYLNYRMRVAGYMGQDLFNLTVSKKIQKLTQGLPRAINLLADKLLMVAYSKGNHKLQLKHFKTLDPQYSNRSLQWELSAILLITMIVLGWNLYVTWFAPLGKESFLVKSKVTEVPHQKATKQVVAAPSFMTPIQISQTLGVEFNELSKMVSLKQKTERFIQTLKDDEPVILMSAMPIKDFTSVYSEVLAGLSTKNRAYLFAVFELNFVTNHFQYQLLYYPRATRFDVLQDKQQDLMALANVTGARVMAASEAGQLIQKLNNQGKTL</sequence>
<dbReference type="EMBL" id="CP032096">
    <property type="protein sequence ID" value="QBZ82643.1"/>
    <property type="molecule type" value="Genomic_DNA"/>
</dbReference>
<feature type="transmembrane region" description="Helical" evidence="1">
    <location>
        <begin position="275"/>
        <end position="298"/>
    </location>
</feature>
<evidence type="ECO:0000313" key="4">
    <source>
        <dbReference type="Proteomes" id="UP000296201"/>
    </source>
</evidence>
<evidence type="ECO:0000259" key="2">
    <source>
        <dbReference type="SMART" id="SM00382"/>
    </source>
</evidence>
<dbReference type="AlphaFoldDB" id="A0A4P7NY07"/>
<dbReference type="InterPro" id="IPR049945">
    <property type="entry name" value="AAA_22"/>
</dbReference>
<dbReference type="PANTHER" id="PTHR35894:SF1">
    <property type="entry name" value="PHOSPHORIBULOKINASE _ URIDINE KINASE FAMILY"/>
    <property type="match status" value="1"/>
</dbReference>
<keyword evidence="4" id="KW-1185">Reference proteome</keyword>
<evidence type="ECO:0000256" key="1">
    <source>
        <dbReference type="SAM" id="Phobius"/>
    </source>
</evidence>
<organism evidence="3 4">
    <name type="scientific">Hydrogenovibrio crunogenus</name>
    <dbReference type="NCBI Taxonomy" id="39765"/>
    <lineage>
        <taxon>Bacteria</taxon>
        <taxon>Pseudomonadati</taxon>
        <taxon>Pseudomonadota</taxon>
        <taxon>Gammaproteobacteria</taxon>
        <taxon>Thiotrichales</taxon>
        <taxon>Piscirickettsiaceae</taxon>
        <taxon>Hydrogenovibrio</taxon>
    </lineage>
</organism>
<keyword evidence="1" id="KW-0812">Transmembrane</keyword>
<dbReference type="PANTHER" id="PTHR35894">
    <property type="entry name" value="GENERAL SECRETION PATHWAY PROTEIN A-RELATED"/>
    <property type="match status" value="1"/>
</dbReference>
<dbReference type="CDD" id="cd00009">
    <property type="entry name" value="AAA"/>
    <property type="match status" value="1"/>
</dbReference>
<feature type="domain" description="AAA+ ATPase" evidence="2">
    <location>
        <begin position="42"/>
        <end position="193"/>
    </location>
</feature>
<dbReference type="PRINTS" id="PR00364">
    <property type="entry name" value="DISEASERSIST"/>
</dbReference>
<dbReference type="GO" id="GO:0016887">
    <property type="term" value="F:ATP hydrolysis activity"/>
    <property type="evidence" value="ECO:0007669"/>
    <property type="project" value="InterPro"/>
</dbReference>
<dbReference type="SUPFAM" id="SSF52540">
    <property type="entry name" value="P-loop containing nucleoside triphosphate hydrolases"/>
    <property type="match status" value="1"/>
</dbReference>
<proteinExistence type="predicted"/>